<name>A0A1Y5HZS0_OLEAN</name>
<dbReference type="AlphaFoldDB" id="A0A1Y5HZS0"/>
<dbReference type="Pfam" id="PF12697">
    <property type="entry name" value="Abhydrolase_6"/>
    <property type="match status" value="1"/>
</dbReference>
<dbReference type="SUPFAM" id="SSF53474">
    <property type="entry name" value="alpha/beta-Hydrolases"/>
    <property type="match status" value="1"/>
</dbReference>
<evidence type="ECO:0000313" key="2">
    <source>
        <dbReference type="EMBL" id="OUS41384.1"/>
    </source>
</evidence>
<dbReference type="Gene3D" id="3.40.50.1820">
    <property type="entry name" value="alpha/beta hydrolase"/>
    <property type="match status" value="1"/>
</dbReference>
<dbReference type="EMBL" id="MABE01000074">
    <property type="protein sequence ID" value="OUS41384.1"/>
    <property type="molecule type" value="Genomic_DNA"/>
</dbReference>
<organism evidence="2 3">
    <name type="scientific">Oleispira antarctica</name>
    <dbReference type="NCBI Taxonomy" id="188908"/>
    <lineage>
        <taxon>Bacteria</taxon>
        <taxon>Pseudomonadati</taxon>
        <taxon>Pseudomonadota</taxon>
        <taxon>Gammaproteobacteria</taxon>
        <taxon>Oceanospirillales</taxon>
        <taxon>Oceanospirillaceae</taxon>
        <taxon>Oleispira</taxon>
    </lineage>
</organism>
<accession>A0A1Y5HZS0</accession>
<gene>
    <name evidence="2" type="ORF">A9R00_01205</name>
</gene>
<proteinExistence type="predicted"/>
<dbReference type="Proteomes" id="UP000227088">
    <property type="component" value="Unassembled WGS sequence"/>
</dbReference>
<dbReference type="InterPro" id="IPR000073">
    <property type="entry name" value="AB_hydrolase_1"/>
</dbReference>
<sequence>MALEFAYSSECEAPQVWVWFPGWGFKAEVFNELAHRLPGQHYWYRWSDCETFDQAVTEVCEHLPDNAILVGWSLGGALAEAVAHQHPVAALITLATPPKFCRAKQWPYGMPQDRFDGFVSALQNNASKTQSRFLALNVQGTEKPKAIIRYLAHQQLDPSDALARQLLWLDQYDFTAMDKASCLCLHLFAEHDALVAPPHSHGQGHFELISGACHALFIQQPEVIQEHILNVYAQLNFAKKKAASR</sequence>
<reference evidence="3" key="1">
    <citation type="journal article" date="2017" name="Proc. Natl. Acad. Sci. U.S.A.">
        <title>Simulation of Deepwater Horizon oil plume reveals substrate specialization within a complex community of hydrocarbon degraders.</title>
        <authorList>
            <person name="Hu P."/>
            <person name="Dubinsky E.A."/>
            <person name="Probst A.J."/>
            <person name="Wang J."/>
            <person name="Sieber C.M.K."/>
            <person name="Tom L.M."/>
            <person name="Gardinali P."/>
            <person name="Banfield J.F."/>
            <person name="Atlas R.M."/>
            <person name="Andersen G.L."/>
        </authorList>
    </citation>
    <scope>NUCLEOTIDE SEQUENCE [LARGE SCALE GENOMIC DNA]</scope>
</reference>
<evidence type="ECO:0000259" key="1">
    <source>
        <dbReference type="Pfam" id="PF12697"/>
    </source>
</evidence>
<comment type="caution">
    <text evidence="2">The sequence shown here is derived from an EMBL/GenBank/DDBJ whole genome shotgun (WGS) entry which is preliminary data.</text>
</comment>
<dbReference type="InterPro" id="IPR029058">
    <property type="entry name" value="AB_hydrolase_fold"/>
</dbReference>
<evidence type="ECO:0000313" key="3">
    <source>
        <dbReference type="Proteomes" id="UP000227088"/>
    </source>
</evidence>
<feature type="domain" description="AB hydrolase-1" evidence="1">
    <location>
        <begin position="33"/>
        <end position="222"/>
    </location>
</feature>
<protein>
    <recommendedName>
        <fullName evidence="1">AB hydrolase-1 domain-containing protein</fullName>
    </recommendedName>
</protein>